<evidence type="ECO:0000313" key="1">
    <source>
        <dbReference type="EMBL" id="QJA49838.1"/>
    </source>
</evidence>
<dbReference type="EMBL" id="MT144157">
    <property type="protein sequence ID" value="QJA49838.1"/>
    <property type="molecule type" value="Genomic_DNA"/>
</dbReference>
<gene>
    <name evidence="1" type="ORF">TM448A01513_0014</name>
</gene>
<sequence>MKSWAKSAFRQRNSDAIYLDDPTKLLTDPEFLKQEDEVQADMIRVLVKKTKSITEEAALLARFYGVKPWERKKLTKIQRAGLLWNIPAILGVEQYLDRAADSPLGMGMILDMLDPTAAEEGISHTDRAKFKTELENAKRELGLK</sequence>
<name>A0A6H1ZQQ6_9ZZZZ</name>
<dbReference type="AlphaFoldDB" id="A0A6H1ZQQ6"/>
<accession>A0A6H1ZQQ6</accession>
<organism evidence="1">
    <name type="scientific">viral metagenome</name>
    <dbReference type="NCBI Taxonomy" id="1070528"/>
    <lineage>
        <taxon>unclassified sequences</taxon>
        <taxon>metagenomes</taxon>
        <taxon>organismal metagenomes</taxon>
    </lineage>
</organism>
<protein>
    <submittedName>
        <fullName evidence="1">Uncharacterized protein</fullName>
    </submittedName>
</protein>
<proteinExistence type="predicted"/>
<reference evidence="1" key="1">
    <citation type="submission" date="2020-03" db="EMBL/GenBank/DDBJ databases">
        <title>The deep terrestrial virosphere.</title>
        <authorList>
            <person name="Holmfeldt K."/>
            <person name="Nilsson E."/>
            <person name="Simone D."/>
            <person name="Lopez-Fernandez M."/>
            <person name="Wu X."/>
            <person name="de Brujin I."/>
            <person name="Lundin D."/>
            <person name="Andersson A."/>
            <person name="Bertilsson S."/>
            <person name="Dopson M."/>
        </authorList>
    </citation>
    <scope>NUCLEOTIDE SEQUENCE</scope>
    <source>
        <strain evidence="1">TM448A01513</strain>
    </source>
</reference>